<sequence length="198" mass="21310">MIRSYNKVSNIPGVSVSALGPCLCTERVSMRRRRSIILPMVTALSCSAPGPATARLIVFMPTTGLKSSISRSKLGVFERRVGPVVVLLDAQHVDALPVAEHEHCHLAATAAPLHVLSGNTTTHIIVKKYIQGSVLGGGGRRRVEMGPPRMPSTSRSRAPSPMACSRRHDESSNSLRLYSKCCWDTGIPATLYHSSGKV</sequence>
<protein>
    <submittedName>
        <fullName evidence="3">SFRICE_009002</fullName>
    </submittedName>
</protein>
<evidence type="ECO:0000313" key="3">
    <source>
        <dbReference type="EMBL" id="SOQ54124.1"/>
    </source>
</evidence>
<reference evidence="3" key="1">
    <citation type="submission" date="2016-07" db="EMBL/GenBank/DDBJ databases">
        <authorList>
            <person name="Bretaudeau A."/>
        </authorList>
    </citation>
    <scope>NUCLEOTIDE SEQUENCE</scope>
    <source>
        <strain evidence="3">Rice</strain>
        <tissue evidence="3">Whole body</tissue>
    </source>
</reference>
<keyword evidence="2" id="KW-0812">Transmembrane</keyword>
<feature type="transmembrane region" description="Helical" evidence="2">
    <location>
        <begin position="36"/>
        <end position="60"/>
    </location>
</feature>
<evidence type="ECO:0000256" key="2">
    <source>
        <dbReference type="SAM" id="Phobius"/>
    </source>
</evidence>
<proteinExistence type="predicted"/>
<name>A0A2H1WNV8_SPOFR</name>
<dbReference type="EMBL" id="ODYU01009588">
    <property type="protein sequence ID" value="SOQ54124.1"/>
    <property type="molecule type" value="Genomic_DNA"/>
</dbReference>
<keyword evidence="2" id="KW-0472">Membrane</keyword>
<accession>A0A2H1WNV8</accession>
<dbReference type="AlphaFoldDB" id="A0A2H1WNV8"/>
<organism evidence="3">
    <name type="scientific">Spodoptera frugiperda</name>
    <name type="common">Fall armyworm</name>
    <dbReference type="NCBI Taxonomy" id="7108"/>
    <lineage>
        <taxon>Eukaryota</taxon>
        <taxon>Metazoa</taxon>
        <taxon>Ecdysozoa</taxon>
        <taxon>Arthropoda</taxon>
        <taxon>Hexapoda</taxon>
        <taxon>Insecta</taxon>
        <taxon>Pterygota</taxon>
        <taxon>Neoptera</taxon>
        <taxon>Endopterygota</taxon>
        <taxon>Lepidoptera</taxon>
        <taxon>Glossata</taxon>
        <taxon>Ditrysia</taxon>
        <taxon>Noctuoidea</taxon>
        <taxon>Noctuidae</taxon>
        <taxon>Amphipyrinae</taxon>
        <taxon>Spodoptera</taxon>
    </lineage>
</organism>
<keyword evidence="2" id="KW-1133">Transmembrane helix</keyword>
<feature type="region of interest" description="Disordered" evidence="1">
    <location>
        <begin position="137"/>
        <end position="169"/>
    </location>
</feature>
<gene>
    <name evidence="3" type="ORF">SFRICE_009002</name>
</gene>
<evidence type="ECO:0000256" key="1">
    <source>
        <dbReference type="SAM" id="MobiDB-lite"/>
    </source>
</evidence>